<feature type="region of interest" description="Disordered" evidence="2">
    <location>
        <begin position="303"/>
        <end position="340"/>
    </location>
</feature>
<evidence type="ECO:0000313" key="4">
    <source>
        <dbReference type="EMBL" id="OWF42656.1"/>
    </source>
</evidence>
<evidence type="ECO:0000259" key="3">
    <source>
        <dbReference type="Pfam" id="PF25825"/>
    </source>
</evidence>
<feature type="compositionally biased region" description="Low complexity" evidence="2">
    <location>
        <begin position="278"/>
        <end position="288"/>
    </location>
</feature>
<evidence type="ECO:0000313" key="5">
    <source>
        <dbReference type="Proteomes" id="UP000242188"/>
    </source>
</evidence>
<proteinExistence type="predicted"/>
<feature type="coiled-coil region" evidence="1">
    <location>
        <begin position="459"/>
        <end position="493"/>
    </location>
</feature>
<feature type="compositionally biased region" description="Basic and acidic residues" evidence="2">
    <location>
        <begin position="240"/>
        <end position="250"/>
    </location>
</feature>
<feature type="compositionally biased region" description="Basic and acidic residues" evidence="2">
    <location>
        <begin position="123"/>
        <end position="135"/>
    </location>
</feature>
<dbReference type="Proteomes" id="UP000242188">
    <property type="component" value="Unassembled WGS sequence"/>
</dbReference>
<feature type="region of interest" description="Disordered" evidence="2">
    <location>
        <begin position="90"/>
        <end position="157"/>
    </location>
</feature>
<keyword evidence="1" id="KW-0175">Coiled coil</keyword>
<feature type="region of interest" description="Disordered" evidence="2">
    <location>
        <begin position="191"/>
        <end position="288"/>
    </location>
</feature>
<sequence>MTSVTAWNSIEGLPKQFVKSLRVLFDILDEQRCGYVRFVDIESRWHEEGVKGLPSGVIEALRKVTPHNGYLSFDRFVAGLKLAMLTSRNPRTHDHQQKHESHTHNKHVKVDPSRQGVLNDGQHINEKENRTEHGTRRTSQPRSDAPQPPKRSSHRALHQNRYHTINTAAVKPNNVLNALHDRSNVRKEILDHPEKYHSREKLSSYSSHHDVPISPISKSSVDSLKDNHNTNGSNPPQVPPRDKNNKRIITELKNWQRRIKEPGQPSVAKKEHFHQANSDSHLLAQSSHSSAGGVYVNIEQVARVSHSNESDPKVQNASSLPQKSGATVRRQNSARRHTLSSGVDYSMIKRLRQLEKEKEVLMQGLGIVEQAREWYQKQVQSIDEKQKYVGKATYNDNNLESHQERMNFQQARVSEVNQQLKTLIESSEKGFPLHMNLAVRSTNSTMNPEETVRMLKGQNRQLTKEVGQKGDMISKLEQEKATLVRDLFEARSQNKPTNYDDTTFM</sequence>
<organism evidence="4 5">
    <name type="scientific">Mizuhopecten yessoensis</name>
    <name type="common">Japanese scallop</name>
    <name type="synonym">Patinopecten yessoensis</name>
    <dbReference type="NCBI Taxonomy" id="6573"/>
    <lineage>
        <taxon>Eukaryota</taxon>
        <taxon>Metazoa</taxon>
        <taxon>Spiralia</taxon>
        <taxon>Lophotrochozoa</taxon>
        <taxon>Mollusca</taxon>
        <taxon>Bivalvia</taxon>
        <taxon>Autobranchia</taxon>
        <taxon>Pteriomorphia</taxon>
        <taxon>Pectinida</taxon>
        <taxon>Pectinoidea</taxon>
        <taxon>Pectinidae</taxon>
        <taxon>Mizuhopecten</taxon>
    </lineage>
</organism>
<feature type="compositionally biased region" description="Polar residues" evidence="2">
    <location>
        <begin position="313"/>
        <end position="331"/>
    </location>
</feature>
<keyword evidence="5" id="KW-1185">Reference proteome</keyword>
<evidence type="ECO:0000256" key="2">
    <source>
        <dbReference type="SAM" id="MobiDB-lite"/>
    </source>
</evidence>
<name>A0A210Q1P5_MIZYE</name>
<dbReference type="AlphaFoldDB" id="A0A210Q1P5"/>
<feature type="compositionally biased region" description="Basic and acidic residues" evidence="2">
    <location>
        <begin position="91"/>
        <end position="112"/>
    </location>
</feature>
<accession>A0A210Q1P5</accession>
<dbReference type="OrthoDB" id="10035013at2759"/>
<gene>
    <name evidence="4" type="ORF">KP79_PYT04850</name>
</gene>
<feature type="compositionally biased region" description="Basic and acidic residues" evidence="2">
    <location>
        <begin position="191"/>
        <end position="211"/>
    </location>
</feature>
<dbReference type="PANTHER" id="PTHR14907:SF2">
    <property type="entry name" value="SUPPRESSOR APC DOMAIN-CONTAINING PROTEIN 2"/>
    <property type="match status" value="1"/>
</dbReference>
<dbReference type="EMBL" id="NEDP02005240">
    <property type="protein sequence ID" value="OWF42656.1"/>
    <property type="molecule type" value="Genomic_DNA"/>
</dbReference>
<reference evidence="4 5" key="1">
    <citation type="journal article" date="2017" name="Nat. Ecol. Evol.">
        <title>Scallop genome provides insights into evolution of bilaterian karyotype and development.</title>
        <authorList>
            <person name="Wang S."/>
            <person name="Zhang J."/>
            <person name="Jiao W."/>
            <person name="Li J."/>
            <person name="Xun X."/>
            <person name="Sun Y."/>
            <person name="Guo X."/>
            <person name="Huan P."/>
            <person name="Dong B."/>
            <person name="Zhang L."/>
            <person name="Hu X."/>
            <person name="Sun X."/>
            <person name="Wang J."/>
            <person name="Zhao C."/>
            <person name="Wang Y."/>
            <person name="Wang D."/>
            <person name="Huang X."/>
            <person name="Wang R."/>
            <person name="Lv J."/>
            <person name="Li Y."/>
            <person name="Zhang Z."/>
            <person name="Liu B."/>
            <person name="Lu W."/>
            <person name="Hui Y."/>
            <person name="Liang J."/>
            <person name="Zhou Z."/>
            <person name="Hou R."/>
            <person name="Li X."/>
            <person name="Liu Y."/>
            <person name="Li H."/>
            <person name="Ning X."/>
            <person name="Lin Y."/>
            <person name="Zhao L."/>
            <person name="Xing Q."/>
            <person name="Dou J."/>
            <person name="Li Y."/>
            <person name="Mao J."/>
            <person name="Guo H."/>
            <person name="Dou H."/>
            <person name="Li T."/>
            <person name="Mu C."/>
            <person name="Jiang W."/>
            <person name="Fu Q."/>
            <person name="Fu X."/>
            <person name="Miao Y."/>
            <person name="Liu J."/>
            <person name="Yu Q."/>
            <person name="Li R."/>
            <person name="Liao H."/>
            <person name="Li X."/>
            <person name="Kong Y."/>
            <person name="Jiang Z."/>
            <person name="Chourrout D."/>
            <person name="Li R."/>
            <person name="Bao Z."/>
        </authorList>
    </citation>
    <scope>NUCLEOTIDE SEQUENCE [LARGE SCALE GENOMIC DNA]</scope>
    <source>
        <strain evidence="4 5">PY_sf001</strain>
    </source>
</reference>
<evidence type="ECO:0000256" key="1">
    <source>
        <dbReference type="SAM" id="Coils"/>
    </source>
</evidence>
<dbReference type="Pfam" id="PF25825">
    <property type="entry name" value="SAPC2_N"/>
    <property type="match status" value="1"/>
</dbReference>
<protein>
    <submittedName>
        <fullName evidence="4">Suppressor APC domain-containing protein 2</fullName>
    </submittedName>
</protein>
<dbReference type="InterPro" id="IPR026828">
    <property type="entry name" value="SAPC2_1/2"/>
</dbReference>
<feature type="domain" description="Suppressor APC" evidence="3">
    <location>
        <begin position="12"/>
        <end position="89"/>
    </location>
</feature>
<comment type="caution">
    <text evidence="4">The sequence shown here is derived from an EMBL/GenBank/DDBJ whole genome shotgun (WGS) entry which is preliminary data.</text>
</comment>
<dbReference type="InterPro" id="IPR057953">
    <property type="entry name" value="SAPC2_N"/>
</dbReference>
<dbReference type="PANTHER" id="PTHR14907">
    <property type="entry name" value="FI14130P"/>
    <property type="match status" value="1"/>
</dbReference>
<dbReference type="Pfam" id="PF11414">
    <property type="entry name" value="Suppressor_APC"/>
    <property type="match status" value="1"/>
</dbReference>